<keyword evidence="1" id="KW-0282">Flagellum</keyword>
<dbReference type="Proteomes" id="UP000325003">
    <property type="component" value="Unassembled WGS sequence"/>
</dbReference>
<name>A0A5B1LE42_9ACTN</name>
<proteinExistence type="predicted"/>
<protein>
    <submittedName>
        <fullName evidence="1">Flagellar biosynthesis protein FlgA</fullName>
    </submittedName>
</protein>
<evidence type="ECO:0000313" key="1">
    <source>
        <dbReference type="EMBL" id="KAA1418716.1"/>
    </source>
</evidence>
<keyword evidence="1" id="KW-0966">Cell projection</keyword>
<keyword evidence="2" id="KW-1185">Reference proteome</keyword>
<sequence length="218" mass="22109">MSSLGKPGTPATPAATRAVRAGWRDPRLWIGLLIVAGSVVLGARVMSAADDTVSVWAVIDDHGAGSQLGGDDVVAVRVRFTGDADLDRYVAADRPLATGIVLARGVGAGELLPRAAIGSRSDATTVQVPVDIEPAKVPPDVAPGSVVDVYVGRPLRGGDVAGPVLAAVTVVAAPPVADSFALTGTRQLVLAVEDDAVAGFLSVLDGLDDPVVRVVQRS</sequence>
<dbReference type="AlphaFoldDB" id="A0A5B1LE42"/>
<accession>A0A5B1LE42</accession>
<organism evidence="1 2">
    <name type="scientific">Nocardioides humilatus</name>
    <dbReference type="NCBI Taxonomy" id="2607660"/>
    <lineage>
        <taxon>Bacteria</taxon>
        <taxon>Bacillati</taxon>
        <taxon>Actinomycetota</taxon>
        <taxon>Actinomycetes</taxon>
        <taxon>Propionibacteriales</taxon>
        <taxon>Nocardioidaceae</taxon>
        <taxon>Nocardioides</taxon>
    </lineage>
</organism>
<evidence type="ECO:0000313" key="2">
    <source>
        <dbReference type="Proteomes" id="UP000325003"/>
    </source>
</evidence>
<comment type="caution">
    <text evidence="1">The sequence shown here is derived from an EMBL/GenBank/DDBJ whole genome shotgun (WGS) entry which is preliminary data.</text>
</comment>
<reference evidence="1 2" key="1">
    <citation type="submission" date="2019-09" db="EMBL/GenBank/DDBJ databases">
        <title>Nocardioides panacisoli sp. nov., isolated from the soil of a ginseng field.</title>
        <authorList>
            <person name="Cho C."/>
        </authorList>
    </citation>
    <scope>NUCLEOTIDE SEQUENCE [LARGE SCALE GENOMIC DNA]</scope>
    <source>
        <strain evidence="1 2">BN130099</strain>
    </source>
</reference>
<dbReference type="RefSeq" id="WP_149728056.1">
    <property type="nucleotide sequence ID" value="NZ_VUJV01000003.1"/>
</dbReference>
<gene>
    <name evidence="1" type="ORF">F0U44_09480</name>
</gene>
<reference evidence="1 2" key="2">
    <citation type="submission" date="2019-09" db="EMBL/GenBank/DDBJ databases">
        <authorList>
            <person name="Jin C."/>
        </authorList>
    </citation>
    <scope>NUCLEOTIDE SEQUENCE [LARGE SCALE GENOMIC DNA]</scope>
    <source>
        <strain evidence="1 2">BN130099</strain>
    </source>
</reference>
<dbReference type="EMBL" id="VUJV01000003">
    <property type="protein sequence ID" value="KAA1418716.1"/>
    <property type="molecule type" value="Genomic_DNA"/>
</dbReference>
<keyword evidence="1" id="KW-0969">Cilium</keyword>